<feature type="domain" description="ABC transporter" evidence="4">
    <location>
        <begin position="4"/>
        <end position="251"/>
    </location>
</feature>
<dbReference type="PANTHER" id="PTHR45772:SF7">
    <property type="entry name" value="AMINO ACID ABC TRANSPORTER ATP-BINDING PROTEIN"/>
    <property type="match status" value="1"/>
</dbReference>
<evidence type="ECO:0000256" key="3">
    <source>
        <dbReference type="ARBA" id="ARBA00022840"/>
    </source>
</evidence>
<sequence length="259" mass="28327">MSLLEVCDITKIFGGLVALNEVDFTVEKGSIVGLIGPNGAGKTTVFNCITGNYVPESGDILFRGKSIRGKKPHKVVELGIARTFQAIRLFGKLSVLENVLAGRHCRLKSGLLSSLFHTPAQRREEEAAVERCLQELHFVGLDRFWQEEAGSLAYGSQRLLEIARALASDPELLILDEPAGGMNDQETASLVDVIAAIRERGITVLLIEHDMRLVMKICEKLVVLEHGNVIAKGDPETVKSNPDVIEAYLGTDDGDDEEY</sequence>
<dbReference type="GO" id="GO:0005886">
    <property type="term" value="C:plasma membrane"/>
    <property type="evidence" value="ECO:0007669"/>
    <property type="project" value="TreeGrafter"/>
</dbReference>
<dbReference type="SUPFAM" id="SSF52540">
    <property type="entry name" value="P-loop containing nucleoside triphosphate hydrolases"/>
    <property type="match status" value="1"/>
</dbReference>
<proteinExistence type="predicted"/>
<dbReference type="GO" id="GO:0005524">
    <property type="term" value="F:ATP binding"/>
    <property type="evidence" value="ECO:0007669"/>
    <property type="project" value="UniProtKB-KW"/>
</dbReference>
<evidence type="ECO:0000313" key="6">
    <source>
        <dbReference type="Proteomes" id="UP000886752"/>
    </source>
</evidence>
<dbReference type="GO" id="GO:0016887">
    <property type="term" value="F:ATP hydrolysis activity"/>
    <property type="evidence" value="ECO:0007669"/>
    <property type="project" value="InterPro"/>
</dbReference>
<dbReference type="InterPro" id="IPR051120">
    <property type="entry name" value="ABC_AA/LPS_Transport"/>
</dbReference>
<evidence type="ECO:0000256" key="1">
    <source>
        <dbReference type="ARBA" id="ARBA00022448"/>
    </source>
</evidence>
<dbReference type="SMART" id="SM00382">
    <property type="entry name" value="AAA"/>
    <property type="match status" value="1"/>
</dbReference>
<dbReference type="AlphaFoldDB" id="A0A9D1PW26"/>
<dbReference type="GO" id="GO:0042941">
    <property type="term" value="P:D-alanine transmembrane transport"/>
    <property type="evidence" value="ECO:0007669"/>
    <property type="project" value="TreeGrafter"/>
</dbReference>
<dbReference type="Proteomes" id="UP000886752">
    <property type="component" value="Unassembled WGS sequence"/>
</dbReference>
<dbReference type="InterPro" id="IPR003593">
    <property type="entry name" value="AAA+_ATPase"/>
</dbReference>
<dbReference type="InterPro" id="IPR032823">
    <property type="entry name" value="BCA_ABC_TP_C"/>
</dbReference>
<evidence type="ECO:0000259" key="4">
    <source>
        <dbReference type="PROSITE" id="PS50893"/>
    </source>
</evidence>
<dbReference type="FunFam" id="3.40.50.300:FF:000421">
    <property type="entry name" value="Branched-chain amino acid ABC transporter ATP-binding protein"/>
    <property type="match status" value="1"/>
</dbReference>
<protein>
    <submittedName>
        <fullName evidence="5">ABC transporter ATP-binding protein</fullName>
    </submittedName>
</protein>
<dbReference type="GO" id="GO:1903806">
    <property type="term" value="P:L-isoleucine import across plasma membrane"/>
    <property type="evidence" value="ECO:0007669"/>
    <property type="project" value="TreeGrafter"/>
</dbReference>
<dbReference type="EMBL" id="DXHV01000041">
    <property type="protein sequence ID" value="HIW00301.1"/>
    <property type="molecule type" value="Genomic_DNA"/>
</dbReference>
<dbReference type="InterPro" id="IPR003439">
    <property type="entry name" value="ABC_transporter-like_ATP-bd"/>
</dbReference>
<keyword evidence="3 5" id="KW-0067">ATP-binding</keyword>
<dbReference type="Gene3D" id="3.40.50.300">
    <property type="entry name" value="P-loop containing nucleotide triphosphate hydrolases"/>
    <property type="match status" value="1"/>
</dbReference>
<dbReference type="CDD" id="cd03219">
    <property type="entry name" value="ABC_Mj1267_LivG_branched"/>
    <property type="match status" value="1"/>
</dbReference>
<name>A0A9D1PW26_9BACT</name>
<organism evidence="5 6">
    <name type="scientific">Candidatus Desulfovibrio intestinipullorum</name>
    <dbReference type="NCBI Taxonomy" id="2838536"/>
    <lineage>
        <taxon>Bacteria</taxon>
        <taxon>Pseudomonadati</taxon>
        <taxon>Thermodesulfobacteriota</taxon>
        <taxon>Desulfovibrionia</taxon>
        <taxon>Desulfovibrionales</taxon>
        <taxon>Desulfovibrionaceae</taxon>
        <taxon>Desulfovibrio</taxon>
    </lineage>
</organism>
<reference evidence="5" key="2">
    <citation type="submission" date="2021-04" db="EMBL/GenBank/DDBJ databases">
        <authorList>
            <person name="Gilroy R."/>
        </authorList>
    </citation>
    <scope>NUCLEOTIDE SEQUENCE</scope>
    <source>
        <strain evidence="5">ChiHecec2B26-446</strain>
    </source>
</reference>
<accession>A0A9D1PW26</accession>
<comment type="caution">
    <text evidence="5">The sequence shown here is derived from an EMBL/GenBank/DDBJ whole genome shotgun (WGS) entry which is preliminary data.</text>
</comment>
<dbReference type="GO" id="GO:0015188">
    <property type="term" value="F:L-isoleucine transmembrane transporter activity"/>
    <property type="evidence" value="ECO:0007669"/>
    <property type="project" value="TreeGrafter"/>
</dbReference>
<keyword evidence="2" id="KW-0547">Nucleotide-binding</keyword>
<dbReference type="GO" id="GO:0015808">
    <property type="term" value="P:L-alanine transport"/>
    <property type="evidence" value="ECO:0007669"/>
    <property type="project" value="TreeGrafter"/>
</dbReference>
<gene>
    <name evidence="5" type="ORF">H9894_03840</name>
</gene>
<keyword evidence="1" id="KW-0813">Transport</keyword>
<evidence type="ECO:0000313" key="5">
    <source>
        <dbReference type="EMBL" id="HIW00301.1"/>
    </source>
</evidence>
<dbReference type="GO" id="GO:0005304">
    <property type="term" value="F:L-valine transmembrane transporter activity"/>
    <property type="evidence" value="ECO:0007669"/>
    <property type="project" value="TreeGrafter"/>
</dbReference>
<reference evidence="5" key="1">
    <citation type="journal article" date="2021" name="PeerJ">
        <title>Extensive microbial diversity within the chicken gut microbiome revealed by metagenomics and culture.</title>
        <authorList>
            <person name="Gilroy R."/>
            <person name="Ravi A."/>
            <person name="Getino M."/>
            <person name="Pursley I."/>
            <person name="Horton D.L."/>
            <person name="Alikhan N.F."/>
            <person name="Baker D."/>
            <person name="Gharbi K."/>
            <person name="Hall N."/>
            <person name="Watson M."/>
            <person name="Adriaenssens E.M."/>
            <person name="Foster-Nyarko E."/>
            <person name="Jarju S."/>
            <person name="Secka A."/>
            <person name="Antonio M."/>
            <person name="Oren A."/>
            <person name="Chaudhuri R.R."/>
            <person name="La Ragione R."/>
            <person name="Hildebrand F."/>
            <person name="Pallen M.J."/>
        </authorList>
    </citation>
    <scope>NUCLEOTIDE SEQUENCE</scope>
    <source>
        <strain evidence="5">ChiHecec2B26-446</strain>
    </source>
</reference>
<dbReference type="PANTHER" id="PTHR45772">
    <property type="entry name" value="CONSERVED COMPONENT OF ABC TRANSPORTER FOR NATURAL AMINO ACIDS-RELATED"/>
    <property type="match status" value="1"/>
</dbReference>
<dbReference type="PROSITE" id="PS50893">
    <property type="entry name" value="ABC_TRANSPORTER_2"/>
    <property type="match status" value="1"/>
</dbReference>
<dbReference type="Pfam" id="PF12399">
    <property type="entry name" value="BCA_ABC_TP_C"/>
    <property type="match status" value="1"/>
</dbReference>
<dbReference type="InterPro" id="IPR027417">
    <property type="entry name" value="P-loop_NTPase"/>
</dbReference>
<dbReference type="GO" id="GO:0015192">
    <property type="term" value="F:L-phenylalanine transmembrane transporter activity"/>
    <property type="evidence" value="ECO:0007669"/>
    <property type="project" value="TreeGrafter"/>
</dbReference>
<dbReference type="GO" id="GO:1903805">
    <property type="term" value="P:L-valine import across plasma membrane"/>
    <property type="evidence" value="ECO:0007669"/>
    <property type="project" value="TreeGrafter"/>
</dbReference>
<dbReference type="Pfam" id="PF00005">
    <property type="entry name" value="ABC_tran"/>
    <property type="match status" value="1"/>
</dbReference>
<evidence type="ECO:0000256" key="2">
    <source>
        <dbReference type="ARBA" id="ARBA00022741"/>
    </source>
</evidence>